<dbReference type="Proteomes" id="UP000095282">
    <property type="component" value="Unplaced"/>
</dbReference>
<feature type="region of interest" description="Disordered" evidence="1">
    <location>
        <begin position="378"/>
        <end position="468"/>
    </location>
</feature>
<organism evidence="2 3">
    <name type="scientific">Caenorhabditis tropicalis</name>
    <dbReference type="NCBI Taxonomy" id="1561998"/>
    <lineage>
        <taxon>Eukaryota</taxon>
        <taxon>Metazoa</taxon>
        <taxon>Ecdysozoa</taxon>
        <taxon>Nematoda</taxon>
        <taxon>Chromadorea</taxon>
        <taxon>Rhabditida</taxon>
        <taxon>Rhabditina</taxon>
        <taxon>Rhabditomorpha</taxon>
        <taxon>Rhabditoidea</taxon>
        <taxon>Rhabditidae</taxon>
        <taxon>Peloderinae</taxon>
        <taxon>Caenorhabditis</taxon>
    </lineage>
</organism>
<evidence type="ECO:0000256" key="1">
    <source>
        <dbReference type="SAM" id="MobiDB-lite"/>
    </source>
</evidence>
<keyword evidence="2" id="KW-1185">Reference proteome</keyword>
<evidence type="ECO:0000313" key="3">
    <source>
        <dbReference type="WBParaSite" id="Csp11.Scaffold574.g4359.t1"/>
    </source>
</evidence>
<sequence length="468" mass="52717">MPVLSTIVNGITEAVDTCVKTIKMKKGYKMTRIPAFPKVMGQAESFEVVTSTKGGRRLGLTLANESFDKVCPESLDFIRQRLRFWFAKYDGIMEYLEKPFPKNTIAVSYGDAYFQVGDSCAKFKEVNGAEGWLSYQNVSPNFLVTYFNKDDISFLAGITYFPSLYGKAKCYRSDRAGIYVATGSIESYPLDDRTKCERMTKLKIYGRFCSLAKKRVLVDASRKYVRHVEFDPIWKIYKYTECQECIVDSVTYKWKKTPEVDPSIKIAKQLQDLADNGTEISGTVKVFDTKGCLFTPEKRIVDLEKFMEENPSFNVHSKHAFIAKMVLGEEFKDRIGGEPAEEVEDAEESKPTTVIKATESLQVTEAAKPVEVAEIAEPEKRAISDDEAEPTKQEAFRTCGGSPTPSDSEIERLIQAKSSEENNVSDEEESSDESEDSENSDTSDAEDFERCEETSAEFDSEVDAEIVN</sequence>
<reference evidence="3" key="1">
    <citation type="submission" date="2016-11" db="UniProtKB">
        <authorList>
            <consortium name="WormBaseParasite"/>
        </authorList>
    </citation>
    <scope>IDENTIFICATION</scope>
</reference>
<feature type="compositionally biased region" description="Acidic residues" evidence="1">
    <location>
        <begin position="423"/>
        <end position="468"/>
    </location>
</feature>
<feature type="compositionally biased region" description="Basic and acidic residues" evidence="1">
    <location>
        <begin position="409"/>
        <end position="420"/>
    </location>
</feature>
<protein>
    <submittedName>
        <fullName evidence="3">DUF4743 domain-containing protein</fullName>
    </submittedName>
</protein>
<dbReference type="WBParaSite" id="Csp11.Scaffold574.g4359.t1">
    <property type="protein sequence ID" value="Csp11.Scaffold574.g4359.t1"/>
    <property type="gene ID" value="Csp11.Scaffold574.g4359"/>
</dbReference>
<accession>A0A1I7TBM8</accession>
<feature type="compositionally biased region" description="Basic and acidic residues" evidence="1">
    <location>
        <begin position="378"/>
        <end position="395"/>
    </location>
</feature>
<evidence type="ECO:0000313" key="2">
    <source>
        <dbReference type="Proteomes" id="UP000095282"/>
    </source>
</evidence>
<dbReference type="eggNOG" id="KOG4297">
    <property type="taxonomic scope" value="Eukaryota"/>
</dbReference>
<name>A0A1I7TBM8_9PELO</name>
<dbReference type="STRING" id="1561998.A0A1I7TBM8"/>
<dbReference type="AlphaFoldDB" id="A0A1I7TBM8"/>
<proteinExistence type="predicted"/>